<dbReference type="SUPFAM" id="SSF53850">
    <property type="entry name" value="Periplasmic binding protein-like II"/>
    <property type="match status" value="1"/>
</dbReference>
<dbReference type="AlphaFoldDB" id="A0A9X9XC61"/>
<dbReference type="PIRSF" id="PIRSF017082">
    <property type="entry name" value="YflP"/>
    <property type="match status" value="1"/>
</dbReference>
<organism evidence="2 3">
    <name type="scientific">Neoroseomonas eburnea</name>
    <dbReference type="NCBI Taxonomy" id="1346889"/>
    <lineage>
        <taxon>Bacteria</taxon>
        <taxon>Pseudomonadati</taxon>
        <taxon>Pseudomonadota</taxon>
        <taxon>Alphaproteobacteria</taxon>
        <taxon>Acetobacterales</taxon>
        <taxon>Acetobacteraceae</taxon>
        <taxon>Neoroseomonas</taxon>
    </lineage>
</organism>
<keyword evidence="3" id="KW-1185">Reference proteome</keyword>
<dbReference type="RefSeq" id="WP_211846824.1">
    <property type="nucleotide sequence ID" value="NZ_JAAEDL010000010.1"/>
</dbReference>
<sequence length="326" mass="34186">MIARRHLLAATAATPFGLARPTLLRAETFPSRPIRVVVPFSAGGGTDVLTRILARGMTEKLGQQVVVENRTGAGGNLAMENVIRSPADGYSLMMGTNGAIAVNRHLYRNMGFDPLTDFAPVSLAFRIEHLMAVTAGLQARSVAEVVALAKAEPGALTFGSGGSGSMIHLAGELFRYRTGIDIVHVPYRGGGPAMNDLVAGNISMMFDSLPSAEPHVRGGRVRALALCGPQRHPLMPDLPTMQEAGVPGYAAASTGALFAPRGTPPEIVARLGAAVRELVENAAFREQLGRSGGDAAASTPAELAQMMAQESEQWGQVVRAANITTN</sequence>
<protein>
    <submittedName>
        <fullName evidence="2">Tripartite tricarboxylate transporter substrate binding protein</fullName>
    </submittedName>
</protein>
<evidence type="ECO:0000256" key="1">
    <source>
        <dbReference type="ARBA" id="ARBA00006987"/>
    </source>
</evidence>
<dbReference type="Pfam" id="PF03401">
    <property type="entry name" value="TctC"/>
    <property type="match status" value="1"/>
</dbReference>
<dbReference type="Proteomes" id="UP001138709">
    <property type="component" value="Unassembled WGS sequence"/>
</dbReference>
<dbReference type="PANTHER" id="PTHR42928">
    <property type="entry name" value="TRICARBOXYLATE-BINDING PROTEIN"/>
    <property type="match status" value="1"/>
</dbReference>
<comment type="similarity">
    <text evidence="1">Belongs to the UPF0065 (bug) family.</text>
</comment>
<name>A0A9X9XC61_9PROT</name>
<evidence type="ECO:0000313" key="3">
    <source>
        <dbReference type="Proteomes" id="UP001138709"/>
    </source>
</evidence>
<gene>
    <name evidence="2" type="ORF">GXW74_12445</name>
</gene>
<accession>A0A9X9XC61</accession>
<dbReference type="Gene3D" id="3.40.190.10">
    <property type="entry name" value="Periplasmic binding protein-like II"/>
    <property type="match status" value="1"/>
</dbReference>
<dbReference type="CDD" id="cd13578">
    <property type="entry name" value="PBP2_Bug27"/>
    <property type="match status" value="1"/>
</dbReference>
<dbReference type="EMBL" id="JAAEDL010000010">
    <property type="protein sequence ID" value="MBR0681297.1"/>
    <property type="molecule type" value="Genomic_DNA"/>
</dbReference>
<evidence type="ECO:0000313" key="2">
    <source>
        <dbReference type="EMBL" id="MBR0681297.1"/>
    </source>
</evidence>
<reference evidence="2" key="2">
    <citation type="journal article" date="2021" name="Syst. Appl. Microbiol.">
        <title>Roseomonas hellenica sp. nov., isolated from roots of wild-growing Alkanna tinctoria.</title>
        <authorList>
            <person name="Rat A."/>
            <person name="Naranjo H.D."/>
            <person name="Lebbe L."/>
            <person name="Cnockaert M."/>
            <person name="Krigas N."/>
            <person name="Grigoriadou K."/>
            <person name="Maloupa E."/>
            <person name="Willems A."/>
        </authorList>
    </citation>
    <scope>NUCLEOTIDE SEQUENCE</scope>
    <source>
        <strain evidence="2">LMG 31228</strain>
    </source>
</reference>
<dbReference type="InterPro" id="IPR042100">
    <property type="entry name" value="Bug_dom1"/>
</dbReference>
<dbReference type="PANTHER" id="PTHR42928:SF5">
    <property type="entry name" value="BLR1237 PROTEIN"/>
    <property type="match status" value="1"/>
</dbReference>
<proteinExistence type="inferred from homology"/>
<comment type="caution">
    <text evidence="2">The sequence shown here is derived from an EMBL/GenBank/DDBJ whole genome shotgun (WGS) entry which is preliminary data.</text>
</comment>
<dbReference type="InterPro" id="IPR005064">
    <property type="entry name" value="BUG"/>
</dbReference>
<dbReference type="Gene3D" id="3.40.190.150">
    <property type="entry name" value="Bordetella uptake gene, domain 1"/>
    <property type="match status" value="1"/>
</dbReference>
<reference evidence="2" key="1">
    <citation type="submission" date="2020-01" db="EMBL/GenBank/DDBJ databases">
        <authorList>
            <person name="Rat A."/>
        </authorList>
    </citation>
    <scope>NUCLEOTIDE SEQUENCE</scope>
    <source>
        <strain evidence="2">LMG 31228</strain>
    </source>
</reference>